<comment type="caution">
    <text evidence="1">The sequence shown here is derived from an EMBL/GenBank/DDBJ whole genome shotgun (WGS) entry which is preliminary data.</text>
</comment>
<dbReference type="AlphaFoldDB" id="A0A9P6QNT5"/>
<organism evidence="1 2">
    <name type="scientific">Linnemannia gamsii</name>
    <dbReference type="NCBI Taxonomy" id="64522"/>
    <lineage>
        <taxon>Eukaryota</taxon>
        <taxon>Fungi</taxon>
        <taxon>Fungi incertae sedis</taxon>
        <taxon>Mucoromycota</taxon>
        <taxon>Mortierellomycotina</taxon>
        <taxon>Mortierellomycetes</taxon>
        <taxon>Mortierellales</taxon>
        <taxon>Mortierellaceae</taxon>
        <taxon>Linnemannia</taxon>
    </lineage>
</organism>
<feature type="non-terminal residue" evidence="1">
    <location>
        <position position="106"/>
    </location>
</feature>
<proteinExistence type="predicted"/>
<gene>
    <name evidence="1" type="ORF">BGZ97_009995</name>
</gene>
<dbReference type="EMBL" id="JAAAIN010004990">
    <property type="protein sequence ID" value="KAG0276921.1"/>
    <property type="molecule type" value="Genomic_DNA"/>
</dbReference>
<reference evidence="1" key="1">
    <citation type="journal article" date="2020" name="Fungal Divers.">
        <title>Resolving the Mortierellaceae phylogeny through synthesis of multi-gene phylogenetics and phylogenomics.</title>
        <authorList>
            <person name="Vandepol N."/>
            <person name="Liber J."/>
            <person name="Desiro A."/>
            <person name="Na H."/>
            <person name="Kennedy M."/>
            <person name="Barry K."/>
            <person name="Grigoriev I.V."/>
            <person name="Miller A.N."/>
            <person name="O'Donnell K."/>
            <person name="Stajich J.E."/>
            <person name="Bonito G."/>
        </authorList>
    </citation>
    <scope>NUCLEOTIDE SEQUENCE</scope>
    <source>
        <strain evidence="1">NVP60</strain>
    </source>
</reference>
<evidence type="ECO:0000313" key="2">
    <source>
        <dbReference type="Proteomes" id="UP000823405"/>
    </source>
</evidence>
<protein>
    <submittedName>
        <fullName evidence="1">Uncharacterized protein</fullName>
    </submittedName>
</protein>
<dbReference type="Proteomes" id="UP000823405">
    <property type="component" value="Unassembled WGS sequence"/>
</dbReference>
<sequence>MSREVDLLEINKEQLARNGHEMTELLDKVALPTMTSPPQALASAAIFEDTDEVLPAKSREAFATVVGRSPRHSRRRPSVHGVEANKRQRIIKPGTFQSLVKHAIGM</sequence>
<evidence type="ECO:0000313" key="1">
    <source>
        <dbReference type="EMBL" id="KAG0276921.1"/>
    </source>
</evidence>
<keyword evidence="2" id="KW-1185">Reference proteome</keyword>
<name>A0A9P6QNT5_9FUNG</name>
<accession>A0A9P6QNT5</accession>